<evidence type="ECO:0000259" key="8">
    <source>
        <dbReference type="Pfam" id="PF14322"/>
    </source>
</evidence>
<comment type="similarity">
    <text evidence="2">Belongs to the SusD family.</text>
</comment>
<evidence type="ECO:0000256" key="1">
    <source>
        <dbReference type="ARBA" id="ARBA00004442"/>
    </source>
</evidence>
<organism evidence="9 10">
    <name type="scientific">Bacteroides nordii</name>
    <dbReference type="NCBI Taxonomy" id="291645"/>
    <lineage>
        <taxon>Bacteria</taxon>
        <taxon>Pseudomonadati</taxon>
        <taxon>Bacteroidota</taxon>
        <taxon>Bacteroidia</taxon>
        <taxon>Bacteroidales</taxon>
        <taxon>Bacteroidaceae</taxon>
        <taxon>Bacteroides</taxon>
    </lineage>
</organism>
<reference evidence="9 10" key="1">
    <citation type="submission" date="2018-08" db="EMBL/GenBank/DDBJ databases">
        <title>A genome reference for cultivated species of the human gut microbiota.</title>
        <authorList>
            <person name="Zou Y."/>
            <person name="Xue W."/>
            <person name="Luo G."/>
        </authorList>
    </citation>
    <scope>NUCLEOTIDE SEQUENCE [LARGE SCALE GENOMIC DNA]</scope>
    <source>
        <strain evidence="9 10">AM40-30BH</strain>
    </source>
</reference>
<gene>
    <name evidence="9" type="ORF">DW888_06250</name>
</gene>
<dbReference type="InterPro" id="IPR033985">
    <property type="entry name" value="SusD-like_N"/>
</dbReference>
<sequence length="591" mass="67697">MKKVLLYSILIWLCATACSDYLDLKPSNIVTDEDVYANESGVKTALTRLYIDLPIEDYRFDQRGGFNNTNYKFEELETITGFARNRKQDDGANLSGNSGNSWWNYTVIRNVCKYIENLNKYSAGMTADKVDGYQAEGYAIRAWYYFAMAKRFGGLPYIDKVLEYSGPSSIPSLEIPRNSEQETWDYILADLDKALELNIPENNPQGRINKAVVYALKAQVAIYAASIAKYNDLVLEDENTGKMVCGIPASEADRYYEIAYQAANEIIKSEKYELARSFDTNDLSENFRKIFLNVEPDKNKEVIMSRSYSYPDLVYRFDVDRLPWGGQSNPNSCPTLDLVEQFEYLDGTSGTFNTSAGSYIPGEFDNREDLFAGRDARLLGSVIVPGSTFQGELIDVKYGEINASGKEQTSAKYRGKYGMGEDNKTPTSMFQKKMIDDSKKHSLTEFDSDQPWTVIRYAEILLIAAEAQVELGHPEIAQPLINDIRTRAGLQELPVSAITIGEVRRQYICEFVFENKIFWNYRRWRIFDQVMGELFRPRGLFPMLDTRTNKWKYKVDFVGTNDLLFLKKYYYNSISADEIKKNPKLVQNYGY</sequence>
<keyword evidence="5" id="KW-0998">Cell outer membrane</keyword>
<name>A0A413VUD1_9BACE</name>
<protein>
    <submittedName>
        <fullName evidence="9">RagB/SusD family nutrient uptake outer membrane protein</fullName>
    </submittedName>
</protein>
<proteinExistence type="inferred from homology"/>
<feature type="domain" description="RagB/SusD" evidence="7">
    <location>
        <begin position="316"/>
        <end position="591"/>
    </location>
</feature>
<evidence type="ECO:0000256" key="6">
    <source>
        <dbReference type="SAM" id="SignalP"/>
    </source>
</evidence>
<keyword evidence="4" id="KW-0472">Membrane</keyword>
<feature type="chain" id="PRO_5019017105" evidence="6">
    <location>
        <begin position="18"/>
        <end position="591"/>
    </location>
</feature>
<dbReference type="Gene3D" id="1.25.40.390">
    <property type="match status" value="1"/>
</dbReference>
<comment type="subcellular location">
    <subcellularLocation>
        <location evidence="1">Cell outer membrane</location>
    </subcellularLocation>
</comment>
<evidence type="ECO:0000313" key="10">
    <source>
        <dbReference type="Proteomes" id="UP000284379"/>
    </source>
</evidence>
<accession>A0A413VUD1</accession>
<feature type="signal peptide" evidence="6">
    <location>
        <begin position="1"/>
        <end position="17"/>
    </location>
</feature>
<evidence type="ECO:0000256" key="2">
    <source>
        <dbReference type="ARBA" id="ARBA00006275"/>
    </source>
</evidence>
<dbReference type="AlphaFoldDB" id="A0A413VUD1"/>
<dbReference type="InterPro" id="IPR011990">
    <property type="entry name" value="TPR-like_helical_dom_sf"/>
</dbReference>
<dbReference type="SUPFAM" id="SSF48452">
    <property type="entry name" value="TPR-like"/>
    <property type="match status" value="1"/>
</dbReference>
<dbReference type="Proteomes" id="UP000284379">
    <property type="component" value="Unassembled WGS sequence"/>
</dbReference>
<dbReference type="GO" id="GO:0009279">
    <property type="term" value="C:cell outer membrane"/>
    <property type="evidence" value="ECO:0007669"/>
    <property type="project" value="UniProtKB-SubCell"/>
</dbReference>
<dbReference type="Pfam" id="PF07980">
    <property type="entry name" value="SusD_RagB"/>
    <property type="match status" value="1"/>
</dbReference>
<keyword evidence="3 6" id="KW-0732">Signal</keyword>
<dbReference type="Pfam" id="PF14322">
    <property type="entry name" value="SusD-like_3"/>
    <property type="match status" value="1"/>
</dbReference>
<evidence type="ECO:0000256" key="4">
    <source>
        <dbReference type="ARBA" id="ARBA00023136"/>
    </source>
</evidence>
<feature type="domain" description="SusD-like N-terminal" evidence="8">
    <location>
        <begin position="90"/>
        <end position="220"/>
    </location>
</feature>
<evidence type="ECO:0000256" key="3">
    <source>
        <dbReference type="ARBA" id="ARBA00022729"/>
    </source>
</evidence>
<dbReference type="RefSeq" id="WP_122201098.1">
    <property type="nucleotide sequence ID" value="NZ_CABJFV010000003.1"/>
</dbReference>
<evidence type="ECO:0000256" key="5">
    <source>
        <dbReference type="ARBA" id="ARBA00023237"/>
    </source>
</evidence>
<dbReference type="InterPro" id="IPR012944">
    <property type="entry name" value="SusD_RagB_dom"/>
</dbReference>
<dbReference type="EMBL" id="QSGO01000003">
    <property type="protein sequence ID" value="RHB37142.1"/>
    <property type="molecule type" value="Genomic_DNA"/>
</dbReference>
<comment type="caution">
    <text evidence="9">The sequence shown here is derived from an EMBL/GenBank/DDBJ whole genome shotgun (WGS) entry which is preliminary data.</text>
</comment>
<evidence type="ECO:0000259" key="7">
    <source>
        <dbReference type="Pfam" id="PF07980"/>
    </source>
</evidence>
<evidence type="ECO:0000313" key="9">
    <source>
        <dbReference type="EMBL" id="RHB37142.1"/>
    </source>
</evidence>